<keyword evidence="4" id="KW-1003">Cell membrane</keyword>
<name>A0ABY8JRJ6_9BRAD</name>
<evidence type="ECO:0000256" key="7">
    <source>
        <dbReference type="ARBA" id="ARBA00022692"/>
    </source>
</evidence>
<evidence type="ECO:0000256" key="1">
    <source>
        <dbReference type="ARBA" id="ARBA00004377"/>
    </source>
</evidence>
<dbReference type="InterPro" id="IPR000983">
    <property type="entry name" value="Bac_GSPG_pilin"/>
</dbReference>
<evidence type="ECO:0000256" key="6">
    <source>
        <dbReference type="ARBA" id="ARBA00022519"/>
    </source>
</evidence>
<evidence type="ECO:0000259" key="11">
    <source>
        <dbReference type="Pfam" id="PF08334"/>
    </source>
</evidence>
<keyword evidence="13" id="KW-1185">Reference proteome</keyword>
<evidence type="ECO:0000256" key="10">
    <source>
        <dbReference type="SAM" id="Phobius"/>
    </source>
</evidence>
<proteinExistence type="inferred from homology"/>
<dbReference type="InterPro" id="IPR045584">
    <property type="entry name" value="Pilin-like"/>
</dbReference>
<evidence type="ECO:0000256" key="2">
    <source>
        <dbReference type="ARBA" id="ARBA00009984"/>
    </source>
</evidence>
<dbReference type="PANTHER" id="PTHR30093:SF45">
    <property type="entry name" value="TYPE II SECRETION SYSTEM CORE PROTEIN G"/>
    <property type="match status" value="1"/>
</dbReference>
<evidence type="ECO:0000256" key="5">
    <source>
        <dbReference type="ARBA" id="ARBA00022481"/>
    </source>
</evidence>
<organism evidence="12 13">
    <name type="scientific">Bradyrhizobium brasilense</name>
    <dbReference type="NCBI Taxonomy" id="1419277"/>
    <lineage>
        <taxon>Bacteria</taxon>
        <taxon>Pseudomonadati</taxon>
        <taxon>Pseudomonadota</taxon>
        <taxon>Alphaproteobacteria</taxon>
        <taxon>Hyphomicrobiales</taxon>
        <taxon>Nitrobacteraceae</taxon>
        <taxon>Bradyrhizobium</taxon>
    </lineage>
</organism>
<keyword evidence="6" id="KW-0997">Cell inner membrane</keyword>
<feature type="domain" description="Type II secretion system protein GspG C-terminal" evidence="11">
    <location>
        <begin position="58"/>
        <end position="156"/>
    </location>
</feature>
<gene>
    <name evidence="12" type="primary">gspG</name>
    <name evidence="12" type="ORF">QA636_14770</name>
</gene>
<dbReference type="NCBIfam" id="TIGR02532">
    <property type="entry name" value="IV_pilin_GFxxxE"/>
    <property type="match status" value="1"/>
</dbReference>
<keyword evidence="5" id="KW-0488">Methylation</keyword>
<comment type="similarity">
    <text evidence="2">Belongs to the GSP G family.</text>
</comment>
<evidence type="ECO:0000256" key="3">
    <source>
        <dbReference type="ARBA" id="ARBA00020042"/>
    </source>
</evidence>
<dbReference type="Pfam" id="PF07963">
    <property type="entry name" value="N_methyl"/>
    <property type="match status" value="1"/>
</dbReference>
<dbReference type="InterPro" id="IPR010054">
    <property type="entry name" value="Type2_sec_GspG"/>
</dbReference>
<evidence type="ECO:0000256" key="4">
    <source>
        <dbReference type="ARBA" id="ARBA00022475"/>
    </source>
</evidence>
<accession>A0ABY8JRJ6</accession>
<comment type="subcellular location">
    <subcellularLocation>
        <location evidence="1">Cell inner membrane</location>
        <topology evidence="1">Single-pass membrane protein</topology>
    </subcellularLocation>
</comment>
<dbReference type="SUPFAM" id="SSF54523">
    <property type="entry name" value="Pili subunits"/>
    <property type="match status" value="1"/>
</dbReference>
<dbReference type="PRINTS" id="PR00813">
    <property type="entry name" value="BCTERIALGSPG"/>
</dbReference>
<evidence type="ECO:0000256" key="9">
    <source>
        <dbReference type="ARBA" id="ARBA00023136"/>
    </source>
</evidence>
<sequence length="162" mass="17321">MSIVTSKLVSGLHRGRLRRCKAGQQDANPRQAGFTLIEVLVVLVIIGLIMGLVAPRALNYLSSSKEKAAHLQIKSLAAALDLFYLDMGRYPLPGEGLRALVERPANVGNWSGPYLKDAAIPADPWGRPYLYRAPGARGPYDIVSLGSSGQDGAPDNISSAQP</sequence>
<dbReference type="Pfam" id="PF08334">
    <property type="entry name" value="T2SSG"/>
    <property type="match status" value="1"/>
</dbReference>
<dbReference type="InterPro" id="IPR013545">
    <property type="entry name" value="T2SS_protein-GspG_C"/>
</dbReference>
<dbReference type="PROSITE" id="PS00409">
    <property type="entry name" value="PROKAR_NTER_METHYL"/>
    <property type="match status" value="1"/>
</dbReference>
<dbReference type="Proteomes" id="UP001221546">
    <property type="component" value="Chromosome"/>
</dbReference>
<dbReference type="Gene3D" id="3.30.700.10">
    <property type="entry name" value="Glycoprotein, Type 4 Pilin"/>
    <property type="match status" value="1"/>
</dbReference>
<reference evidence="12 13" key="1">
    <citation type="submission" date="2023-04" db="EMBL/GenBank/DDBJ databases">
        <title>Australian commercial rhizobial inoculants.</title>
        <authorList>
            <person name="Kohlmeier M.G."/>
            <person name="O'Hara G.W."/>
            <person name="Colombi E."/>
            <person name="Ramsay J.P."/>
            <person name="Terpolilli J."/>
        </authorList>
    </citation>
    <scope>NUCLEOTIDE SEQUENCE [LARGE SCALE GENOMIC DNA]</scope>
    <source>
        <strain evidence="12 13">CB627</strain>
    </source>
</reference>
<feature type="transmembrane region" description="Helical" evidence="10">
    <location>
        <begin position="32"/>
        <end position="54"/>
    </location>
</feature>
<evidence type="ECO:0000256" key="8">
    <source>
        <dbReference type="ARBA" id="ARBA00022989"/>
    </source>
</evidence>
<protein>
    <recommendedName>
        <fullName evidence="3">Type II secretion system core protein G</fullName>
    </recommendedName>
</protein>
<keyword evidence="7 10" id="KW-0812">Transmembrane</keyword>
<evidence type="ECO:0000313" key="13">
    <source>
        <dbReference type="Proteomes" id="UP001221546"/>
    </source>
</evidence>
<dbReference type="RefSeq" id="WP_310885713.1">
    <property type="nucleotide sequence ID" value="NZ_CP121646.1"/>
</dbReference>
<keyword evidence="9 10" id="KW-0472">Membrane</keyword>
<dbReference type="PANTHER" id="PTHR30093">
    <property type="entry name" value="GENERAL SECRETION PATHWAY PROTEIN G"/>
    <property type="match status" value="1"/>
</dbReference>
<keyword evidence="8 10" id="KW-1133">Transmembrane helix</keyword>
<dbReference type="InterPro" id="IPR012902">
    <property type="entry name" value="N_methyl_site"/>
</dbReference>
<evidence type="ECO:0000313" key="12">
    <source>
        <dbReference type="EMBL" id="WFU66693.1"/>
    </source>
</evidence>
<dbReference type="NCBIfam" id="TIGR01710">
    <property type="entry name" value="typeII_sec_gspG"/>
    <property type="match status" value="1"/>
</dbReference>
<dbReference type="EMBL" id="CP121646">
    <property type="protein sequence ID" value="WFU66693.1"/>
    <property type="molecule type" value="Genomic_DNA"/>
</dbReference>